<keyword evidence="2" id="KW-1185">Reference proteome</keyword>
<dbReference type="AlphaFoldDB" id="G6E9A4"/>
<organism evidence="1 2">
    <name type="scientific">Novosphingobium pentaromativorans US6-1</name>
    <dbReference type="NCBI Taxonomy" id="1088721"/>
    <lineage>
        <taxon>Bacteria</taxon>
        <taxon>Pseudomonadati</taxon>
        <taxon>Pseudomonadota</taxon>
        <taxon>Alphaproteobacteria</taxon>
        <taxon>Sphingomonadales</taxon>
        <taxon>Sphingomonadaceae</taxon>
        <taxon>Novosphingobium</taxon>
    </lineage>
</organism>
<reference evidence="1 2" key="1">
    <citation type="journal article" date="2012" name="J. Bacteriol.">
        <title>Genome sequence of benzo(a)pyrene-degrading bacterium Novosphingobium pentaromativorans US6-1.</title>
        <authorList>
            <person name="Luo Y.R."/>
            <person name="Kang S.G."/>
            <person name="Kim S.J."/>
            <person name="Kim M.R."/>
            <person name="Li N."/>
            <person name="Lee J.H."/>
            <person name="Kwon K.K."/>
        </authorList>
    </citation>
    <scope>NUCLEOTIDE SEQUENCE [LARGE SCALE GENOMIC DNA]</scope>
    <source>
        <strain evidence="1 2">US6-1</strain>
    </source>
</reference>
<name>G6E9A4_9SPHN</name>
<proteinExistence type="predicted"/>
<gene>
    <name evidence="1" type="ORF">NSU_0925</name>
</gene>
<protein>
    <submittedName>
        <fullName evidence="1">Uncharacterized protein</fullName>
    </submittedName>
</protein>
<evidence type="ECO:0000313" key="2">
    <source>
        <dbReference type="Proteomes" id="UP000004030"/>
    </source>
</evidence>
<comment type="caution">
    <text evidence="1">The sequence shown here is derived from an EMBL/GenBank/DDBJ whole genome shotgun (WGS) entry which is preliminary data.</text>
</comment>
<dbReference type="EMBL" id="AGFM01000009">
    <property type="protein sequence ID" value="EHJ62328.1"/>
    <property type="molecule type" value="Genomic_DNA"/>
</dbReference>
<evidence type="ECO:0000313" key="1">
    <source>
        <dbReference type="EMBL" id="EHJ62328.1"/>
    </source>
</evidence>
<dbReference type="Proteomes" id="UP000004030">
    <property type="component" value="Unassembled WGS sequence"/>
</dbReference>
<sequence>MDKAAAAASETAMRERKVFIAGQSHIRRARSAPPIIDMK</sequence>
<accession>G6E9A4</accession>